<protein>
    <submittedName>
        <fullName evidence="1">Uncharacterized protein</fullName>
    </submittedName>
</protein>
<proteinExistence type="predicted"/>
<organism evidence="1">
    <name type="scientific">Siphoviridae sp. ctAvK3</name>
    <dbReference type="NCBI Taxonomy" id="2826184"/>
    <lineage>
        <taxon>Viruses</taxon>
        <taxon>Duplodnaviria</taxon>
        <taxon>Heunggongvirae</taxon>
        <taxon>Uroviricota</taxon>
        <taxon>Caudoviricetes</taxon>
    </lineage>
</organism>
<name>A0A8S5MJB2_9CAUD</name>
<accession>A0A8S5MJB2</accession>
<evidence type="ECO:0000313" key="1">
    <source>
        <dbReference type="EMBL" id="DAD81979.1"/>
    </source>
</evidence>
<dbReference type="EMBL" id="BK014910">
    <property type="protein sequence ID" value="DAD81979.1"/>
    <property type="molecule type" value="Genomic_DNA"/>
</dbReference>
<reference evidence="1" key="1">
    <citation type="journal article" date="2021" name="Proc. Natl. Acad. Sci. U.S.A.">
        <title>A Catalog of Tens of Thousands of Viruses from Human Metagenomes Reveals Hidden Associations with Chronic Diseases.</title>
        <authorList>
            <person name="Tisza M.J."/>
            <person name="Buck C.B."/>
        </authorList>
    </citation>
    <scope>NUCLEOTIDE SEQUENCE</scope>
    <source>
        <strain evidence="1">CtAvK3</strain>
    </source>
</reference>
<sequence>MSKTSQNIRAARRIRDYCWKMSHYGECFTSACDLYDTERGQCMVAPDLDKRGIKPQHWKLPLTEIEREIDIANEVMGIDIRARRD</sequence>